<reference evidence="1 2" key="1">
    <citation type="submission" date="2016-03" db="EMBL/GenBank/DDBJ databases">
        <authorList>
            <consortium name="Pathogen Informatics"/>
        </authorList>
    </citation>
    <scope>NUCLEOTIDE SEQUENCE [LARGE SCALE GENOMIC DNA]</scope>
    <source>
        <strain evidence="2">e1252</strain>
    </source>
</reference>
<dbReference type="EMBL" id="FJXR01000024">
    <property type="protein sequence ID" value="CZV96380.1"/>
    <property type="molecule type" value="Genomic_DNA"/>
</dbReference>
<dbReference type="AlphaFoldDB" id="A0A144QHA4"/>
<gene>
    <name evidence="1" type="ORF">SAMEA2273318_03632</name>
</gene>
<protein>
    <submittedName>
        <fullName evidence="1">Uncharacterized protein</fullName>
    </submittedName>
</protein>
<proteinExistence type="predicted"/>
<evidence type="ECO:0000313" key="1">
    <source>
        <dbReference type="EMBL" id="CZV96380.1"/>
    </source>
</evidence>
<sequence length="71" mass="8238">MGLNFPRRFWLSVFRRIVSTILCKKLRLKDLEITDSRVIIARHQDIQHGINSLCYSLCVNSRHNLTPGAKS</sequence>
<name>A0A144QHA4_ENTCL</name>
<accession>A0A144QHA4</accession>
<organism evidence="1 2">
    <name type="scientific">Enterobacter cloacae</name>
    <dbReference type="NCBI Taxonomy" id="550"/>
    <lineage>
        <taxon>Bacteria</taxon>
        <taxon>Pseudomonadati</taxon>
        <taxon>Pseudomonadota</taxon>
        <taxon>Gammaproteobacteria</taxon>
        <taxon>Enterobacterales</taxon>
        <taxon>Enterobacteriaceae</taxon>
        <taxon>Enterobacter</taxon>
        <taxon>Enterobacter cloacae complex</taxon>
    </lineage>
</organism>
<evidence type="ECO:0000313" key="2">
    <source>
        <dbReference type="Proteomes" id="UP000076008"/>
    </source>
</evidence>
<dbReference type="Proteomes" id="UP000076008">
    <property type="component" value="Unassembled WGS sequence"/>
</dbReference>